<feature type="domain" description="GH16" evidence="2">
    <location>
        <begin position="9"/>
        <end position="205"/>
    </location>
</feature>
<proteinExistence type="inferred from homology"/>
<dbReference type="SUPFAM" id="SSF49899">
    <property type="entry name" value="Concanavalin A-like lectins/glucanases"/>
    <property type="match status" value="2"/>
</dbReference>
<reference evidence="3" key="1">
    <citation type="submission" date="2021-02" db="EMBL/GenBank/DDBJ databases">
        <authorList>
            <person name="Nowell W R."/>
        </authorList>
    </citation>
    <scope>NUCLEOTIDE SEQUENCE</scope>
</reference>
<dbReference type="CDD" id="cd08023">
    <property type="entry name" value="GH16_laminarinase_like"/>
    <property type="match status" value="2"/>
</dbReference>
<feature type="domain" description="GH16" evidence="2">
    <location>
        <begin position="201"/>
        <end position="471"/>
    </location>
</feature>
<dbReference type="OrthoDB" id="6476590at2759"/>
<dbReference type="PANTHER" id="PTHR10963">
    <property type="entry name" value="GLYCOSYL HYDROLASE-RELATED"/>
    <property type="match status" value="1"/>
</dbReference>
<dbReference type="InterPro" id="IPR000757">
    <property type="entry name" value="Beta-glucanase-like"/>
</dbReference>
<evidence type="ECO:0000313" key="4">
    <source>
        <dbReference type="Proteomes" id="UP000663882"/>
    </source>
</evidence>
<organism evidence="3 4">
    <name type="scientific">Rotaria sordida</name>
    <dbReference type="NCBI Taxonomy" id="392033"/>
    <lineage>
        <taxon>Eukaryota</taxon>
        <taxon>Metazoa</taxon>
        <taxon>Spiralia</taxon>
        <taxon>Gnathifera</taxon>
        <taxon>Rotifera</taxon>
        <taxon>Eurotatoria</taxon>
        <taxon>Bdelloidea</taxon>
        <taxon>Philodinida</taxon>
        <taxon>Philodinidae</taxon>
        <taxon>Rotaria</taxon>
    </lineage>
</organism>
<comment type="caution">
    <text evidence="3">The sequence shown here is derived from an EMBL/GenBank/DDBJ whole genome shotgun (WGS) entry which is preliminary data.</text>
</comment>
<dbReference type="Gene3D" id="2.60.120.200">
    <property type="match status" value="2"/>
</dbReference>
<dbReference type="GO" id="GO:0004553">
    <property type="term" value="F:hydrolase activity, hydrolyzing O-glycosyl compounds"/>
    <property type="evidence" value="ECO:0007669"/>
    <property type="project" value="InterPro"/>
</dbReference>
<dbReference type="AlphaFoldDB" id="A0A815JM17"/>
<dbReference type="GO" id="GO:0005975">
    <property type="term" value="P:carbohydrate metabolic process"/>
    <property type="evidence" value="ECO:0007669"/>
    <property type="project" value="InterPro"/>
</dbReference>
<evidence type="ECO:0000259" key="2">
    <source>
        <dbReference type="PROSITE" id="PS51762"/>
    </source>
</evidence>
<dbReference type="InterPro" id="IPR050546">
    <property type="entry name" value="Glycosyl_Hydrlase_16"/>
</dbReference>
<name>A0A815JM17_9BILA</name>
<accession>A0A815JM17</accession>
<dbReference type="InterPro" id="IPR013320">
    <property type="entry name" value="ConA-like_dom_sf"/>
</dbReference>
<dbReference type="EMBL" id="CAJNOO010004453">
    <property type="protein sequence ID" value="CAF1381749.1"/>
    <property type="molecule type" value="Genomic_DNA"/>
</dbReference>
<dbReference type="PROSITE" id="PS51762">
    <property type="entry name" value="GH16_2"/>
    <property type="match status" value="2"/>
</dbReference>
<dbReference type="PANTHER" id="PTHR10963:SF55">
    <property type="entry name" value="GLYCOSIDE HYDROLASE FAMILY 16 PROTEIN"/>
    <property type="match status" value="1"/>
</dbReference>
<comment type="similarity">
    <text evidence="1">Belongs to the glycosyl hydrolase 16 family.</text>
</comment>
<dbReference type="Proteomes" id="UP000663882">
    <property type="component" value="Unassembled WGS sequence"/>
</dbReference>
<gene>
    <name evidence="3" type="ORF">RFH988_LOCUS33885</name>
</gene>
<dbReference type="Pfam" id="PF00722">
    <property type="entry name" value="Glyco_hydro_16"/>
    <property type="match status" value="2"/>
</dbReference>
<sequence>MKSGAVSKSDAFSAEDPVMVCGVVESTSSSDWTLVWEDNFNWNGGIDPTKWEFDVGGHGWGNNEKQFYTNNRQENTRCELFPGSSNGRLIIEARREQMENCEFTSARLKSKVKWTYGRLQIRAKVPDGRGLWSALWMLPEKATHSSVCWPDNGETDLMEQVGYDLLRIHSTVHTQAYNHMKGTQKGLSIIVSDAVSNFKIYTLNWNPNKIEMYAGDDTNPFANHIFTWNKEGDRTQCNSDWTLVWEDNFTWNGGIDPTKWEFDVGGHGWGNNEKQFYTNNRRENTRCELFPGSSNGRLIIEARREQMKNCEFTSARLKSKVKWTYGRLQIRAKVSDGRGLWSALWMLPEKATHSSVYWPDNGEIDLMEQVGYDPLRIHSTVHTQAYNHIKGTQKGNSIIVSDAVSNFKIYTLNWNPDKIEMYAGDDANPFANHIFTWNKEGDWTQWPFDKPFFIIMNIAVGGNWFGDMSTI</sequence>
<evidence type="ECO:0000313" key="3">
    <source>
        <dbReference type="EMBL" id="CAF1381749.1"/>
    </source>
</evidence>
<protein>
    <recommendedName>
        <fullName evidence="2">GH16 domain-containing protein</fullName>
    </recommendedName>
</protein>
<evidence type="ECO:0000256" key="1">
    <source>
        <dbReference type="ARBA" id="ARBA00006865"/>
    </source>
</evidence>